<evidence type="ECO:0000256" key="8">
    <source>
        <dbReference type="SAM" id="Phobius"/>
    </source>
</evidence>
<organism evidence="11 12">
    <name type="scientific">Sphingomonas spermidinifaciens</name>
    <dbReference type="NCBI Taxonomy" id="1141889"/>
    <lineage>
        <taxon>Bacteria</taxon>
        <taxon>Pseudomonadati</taxon>
        <taxon>Pseudomonadota</taxon>
        <taxon>Alphaproteobacteria</taxon>
        <taxon>Sphingomonadales</taxon>
        <taxon>Sphingomonadaceae</taxon>
        <taxon>Sphingomonas</taxon>
    </lineage>
</organism>
<dbReference type="GO" id="GO:0015086">
    <property type="term" value="F:cadmium ion transmembrane transporter activity"/>
    <property type="evidence" value="ECO:0007669"/>
    <property type="project" value="TreeGrafter"/>
</dbReference>
<keyword evidence="7 8" id="KW-0472">Membrane</keyword>
<keyword evidence="12" id="KW-1185">Reference proteome</keyword>
<protein>
    <submittedName>
        <fullName evidence="11">Divalent metal cation transporter FieF</fullName>
    </submittedName>
</protein>
<feature type="domain" description="Cation efflux protein cytoplasmic" evidence="10">
    <location>
        <begin position="218"/>
        <end position="294"/>
    </location>
</feature>
<dbReference type="Pfam" id="PF16916">
    <property type="entry name" value="ZT_dimer"/>
    <property type="match status" value="1"/>
</dbReference>
<dbReference type="InterPro" id="IPR058533">
    <property type="entry name" value="Cation_efflux_TM"/>
</dbReference>
<feature type="transmembrane region" description="Helical" evidence="8">
    <location>
        <begin position="44"/>
        <end position="66"/>
    </location>
</feature>
<feature type="transmembrane region" description="Helical" evidence="8">
    <location>
        <begin position="120"/>
        <end position="140"/>
    </location>
</feature>
<dbReference type="GO" id="GO:0006882">
    <property type="term" value="P:intracellular zinc ion homeostasis"/>
    <property type="evidence" value="ECO:0007669"/>
    <property type="project" value="TreeGrafter"/>
</dbReference>
<evidence type="ECO:0000259" key="10">
    <source>
        <dbReference type="Pfam" id="PF16916"/>
    </source>
</evidence>
<dbReference type="AlphaFoldDB" id="A0A2A4B3I4"/>
<evidence type="ECO:0000313" key="12">
    <source>
        <dbReference type="Proteomes" id="UP000218366"/>
    </source>
</evidence>
<dbReference type="PANTHER" id="PTHR43840:SF41">
    <property type="entry name" value="CATION-EFFLUX PUMP FIEF"/>
    <property type="match status" value="1"/>
</dbReference>
<sequence>MTETEKRRILLNSVAARAALASVATAIFLLCLKGYAALTTNSVALLGSLADSGLDLLASLVTLYGVRLAATPADHDHRFGHGKAEALAALFQVALVTASALAIGWRGFSALGDPAPVADAELGIAVSVAAIAATVALVAYQKRIIAATGSLAVQADSLHYQGDILLNLSVIVALVLDRYVGLPGADALFGIAIAGWLGFGAFKASAQAIDQLMDKEWPEDDRQRYIAVAVSNPDVRGIHDFRTRRSGTRDFAQFHMNVDRDMTVAAAHDVVEAVEDALHRAFPRVEVLIHLDPEGHSDTDDPLVEEDVTPHWFRKRA</sequence>
<dbReference type="InterPro" id="IPR002524">
    <property type="entry name" value="Cation_efflux"/>
</dbReference>
<keyword evidence="5 8" id="KW-0812">Transmembrane</keyword>
<evidence type="ECO:0000256" key="3">
    <source>
        <dbReference type="ARBA" id="ARBA00022448"/>
    </source>
</evidence>
<feature type="domain" description="Cation efflux protein transmembrane" evidence="9">
    <location>
        <begin position="20"/>
        <end position="213"/>
    </location>
</feature>
<dbReference type="NCBIfam" id="TIGR01297">
    <property type="entry name" value="CDF"/>
    <property type="match status" value="1"/>
</dbReference>
<evidence type="ECO:0000256" key="4">
    <source>
        <dbReference type="ARBA" id="ARBA00022475"/>
    </source>
</evidence>
<dbReference type="EMBL" id="NWMW01000002">
    <property type="protein sequence ID" value="PCD02515.1"/>
    <property type="molecule type" value="Genomic_DNA"/>
</dbReference>
<comment type="similarity">
    <text evidence="2">Belongs to the cation diffusion facilitator (CDF) transporter (TC 2.A.4) family.</text>
</comment>
<dbReference type="RefSeq" id="WP_096343892.1">
    <property type="nucleotide sequence ID" value="NZ_NWMW01000002.1"/>
</dbReference>
<dbReference type="PANTHER" id="PTHR43840">
    <property type="entry name" value="MITOCHONDRIAL METAL TRANSPORTER 1-RELATED"/>
    <property type="match status" value="1"/>
</dbReference>
<evidence type="ECO:0000256" key="6">
    <source>
        <dbReference type="ARBA" id="ARBA00022989"/>
    </source>
</evidence>
<accession>A0A2A4B3I4</accession>
<keyword evidence="3" id="KW-0813">Transport</keyword>
<feature type="transmembrane region" description="Helical" evidence="8">
    <location>
        <begin position="87"/>
        <end position="108"/>
    </location>
</feature>
<dbReference type="InterPro" id="IPR050291">
    <property type="entry name" value="CDF_Transporter"/>
</dbReference>
<dbReference type="Gene3D" id="3.30.70.1350">
    <property type="entry name" value="Cation efflux protein, cytoplasmic domain"/>
    <property type="match status" value="1"/>
</dbReference>
<dbReference type="InterPro" id="IPR036837">
    <property type="entry name" value="Cation_efflux_CTD_sf"/>
</dbReference>
<dbReference type="SUPFAM" id="SSF161111">
    <property type="entry name" value="Cation efflux protein transmembrane domain-like"/>
    <property type="match status" value="1"/>
</dbReference>
<comment type="subcellular location">
    <subcellularLocation>
        <location evidence="1">Membrane</location>
        <topology evidence="1">Multi-pass membrane protein</topology>
    </subcellularLocation>
</comment>
<name>A0A2A4B3I4_9SPHN</name>
<evidence type="ECO:0000313" key="11">
    <source>
        <dbReference type="EMBL" id="PCD02515.1"/>
    </source>
</evidence>
<evidence type="ECO:0000256" key="2">
    <source>
        <dbReference type="ARBA" id="ARBA00008114"/>
    </source>
</evidence>
<dbReference type="OrthoDB" id="9806522at2"/>
<dbReference type="GO" id="GO:0015341">
    <property type="term" value="F:zinc efflux antiporter activity"/>
    <property type="evidence" value="ECO:0007669"/>
    <property type="project" value="TreeGrafter"/>
</dbReference>
<keyword evidence="6 8" id="KW-1133">Transmembrane helix</keyword>
<dbReference type="Pfam" id="PF01545">
    <property type="entry name" value="Cation_efflux"/>
    <property type="match status" value="1"/>
</dbReference>
<evidence type="ECO:0000259" key="9">
    <source>
        <dbReference type="Pfam" id="PF01545"/>
    </source>
</evidence>
<dbReference type="SUPFAM" id="SSF160240">
    <property type="entry name" value="Cation efflux protein cytoplasmic domain-like"/>
    <property type="match status" value="1"/>
</dbReference>
<dbReference type="InterPro" id="IPR027469">
    <property type="entry name" value="Cation_efflux_TMD_sf"/>
</dbReference>
<comment type="caution">
    <text evidence="11">The sequence shown here is derived from an EMBL/GenBank/DDBJ whole genome shotgun (WGS) entry which is preliminary data.</text>
</comment>
<gene>
    <name evidence="11" type="primary">fieF</name>
    <name evidence="11" type="synonym">yiiP</name>
    <name evidence="11" type="ORF">COC42_13955</name>
</gene>
<feature type="transmembrane region" description="Helical" evidence="8">
    <location>
        <begin position="14"/>
        <end position="38"/>
    </location>
</feature>
<evidence type="ECO:0000256" key="7">
    <source>
        <dbReference type="ARBA" id="ARBA00023136"/>
    </source>
</evidence>
<dbReference type="GO" id="GO:0005886">
    <property type="term" value="C:plasma membrane"/>
    <property type="evidence" value="ECO:0007669"/>
    <property type="project" value="TreeGrafter"/>
</dbReference>
<proteinExistence type="inferred from homology"/>
<dbReference type="Gene3D" id="1.20.1510.10">
    <property type="entry name" value="Cation efflux protein transmembrane domain"/>
    <property type="match status" value="1"/>
</dbReference>
<keyword evidence="4" id="KW-1003">Cell membrane</keyword>
<dbReference type="GO" id="GO:0015093">
    <property type="term" value="F:ferrous iron transmembrane transporter activity"/>
    <property type="evidence" value="ECO:0007669"/>
    <property type="project" value="TreeGrafter"/>
</dbReference>
<dbReference type="InterPro" id="IPR027470">
    <property type="entry name" value="Cation_efflux_CTD"/>
</dbReference>
<dbReference type="Proteomes" id="UP000218366">
    <property type="component" value="Unassembled WGS sequence"/>
</dbReference>
<evidence type="ECO:0000256" key="5">
    <source>
        <dbReference type="ARBA" id="ARBA00022692"/>
    </source>
</evidence>
<reference evidence="11 12" key="1">
    <citation type="submission" date="2017-09" db="EMBL/GenBank/DDBJ databases">
        <title>Sphingomonas spermidinifaciens 9NM-10, whole genome shotgun sequence.</title>
        <authorList>
            <person name="Feng G."/>
            <person name="Zhu H."/>
        </authorList>
    </citation>
    <scope>NUCLEOTIDE SEQUENCE [LARGE SCALE GENOMIC DNA]</scope>
    <source>
        <strain evidence="11 12">9NM-10</strain>
    </source>
</reference>
<evidence type="ECO:0000256" key="1">
    <source>
        <dbReference type="ARBA" id="ARBA00004141"/>
    </source>
</evidence>